<organism evidence="4 5">
    <name type="scientific">Bodo saltans</name>
    <name type="common">Flagellated protozoan</name>
    <dbReference type="NCBI Taxonomy" id="75058"/>
    <lineage>
        <taxon>Eukaryota</taxon>
        <taxon>Discoba</taxon>
        <taxon>Euglenozoa</taxon>
        <taxon>Kinetoplastea</taxon>
        <taxon>Metakinetoplastina</taxon>
        <taxon>Eubodonida</taxon>
        <taxon>Bodonidae</taxon>
        <taxon>Bodo</taxon>
    </lineage>
</organism>
<keyword evidence="5" id="KW-1185">Reference proteome</keyword>
<feature type="compositionally biased region" description="Low complexity" evidence="3">
    <location>
        <begin position="416"/>
        <end position="426"/>
    </location>
</feature>
<dbReference type="InterPro" id="IPR015915">
    <property type="entry name" value="Kelch-typ_b-propeller"/>
</dbReference>
<gene>
    <name evidence="4" type="ORF">BSAL_75440</name>
</gene>
<protein>
    <submittedName>
        <fullName evidence="4">Uncharacterized protein</fullName>
    </submittedName>
</protein>
<evidence type="ECO:0000256" key="3">
    <source>
        <dbReference type="SAM" id="MobiDB-lite"/>
    </source>
</evidence>
<feature type="region of interest" description="Disordered" evidence="3">
    <location>
        <begin position="416"/>
        <end position="435"/>
    </location>
</feature>
<keyword evidence="2" id="KW-0677">Repeat</keyword>
<accession>A0A0S4IYU2</accession>
<dbReference type="PANTHER" id="PTHR46093">
    <property type="entry name" value="ACYL-COA-BINDING DOMAIN-CONTAINING PROTEIN 5"/>
    <property type="match status" value="1"/>
</dbReference>
<feature type="region of interest" description="Disordered" evidence="3">
    <location>
        <begin position="663"/>
        <end position="695"/>
    </location>
</feature>
<evidence type="ECO:0000256" key="1">
    <source>
        <dbReference type="ARBA" id="ARBA00022441"/>
    </source>
</evidence>
<dbReference type="Gene3D" id="2.120.10.80">
    <property type="entry name" value="Kelch-type beta propeller"/>
    <property type="match status" value="1"/>
</dbReference>
<evidence type="ECO:0000313" key="5">
    <source>
        <dbReference type="Proteomes" id="UP000051952"/>
    </source>
</evidence>
<feature type="compositionally biased region" description="Polar residues" evidence="3">
    <location>
        <begin position="1273"/>
        <end position="1282"/>
    </location>
</feature>
<dbReference type="Proteomes" id="UP000051952">
    <property type="component" value="Unassembled WGS sequence"/>
</dbReference>
<sequence length="1323" mass="141531">MDEHVTAAFSASANRLNRSLNVSSQQDNTASNNNARMLRVSSVSGGNDSAMLHSSMMSSNAVSSASSPTKRRSSAYASSALFETLGRRACAGGGNVAGETEKSTSTRARTEVGASGQKNPRVPEPEPKLVPPGTLPLALAPMSPTTSQRRSPSPLPNINASIAPTLSTIFVANGETSGMYVSIPDSASVGRACVTYLGNSLRSQQDSNQVQESLLPWLEHDDGAAFREWMVLLGAMSGCRGERATNNAGFDQTPRGADSVRFVDLRWLPFLGDVFDVLETVCSNRGSSQDSSPSKRKSKQTQHHAPSLADESARRFPASSIGNPLHAVPQSALFAMPLGQEEWQQISLAVLESGETVVALSLAPPSHQASSSIIKSQQNSKASLNQDRLSHKAASAAPPLVTQVLSEWCRCALSTASTQPPASSSSNGGDASHPQRMSEWCRCALSTASTQPPASSSNGGDASHPQRSAVSMAMRCALHECLIQYVCELQMECLDERDPAATTTIVVLLPLLLSPNHNSSALGRPLHLTELLPLGVEGYALVGDGRRTAHLVGGLQSDEVLHCSYGGAFMSPKSLLPHIAATPAATGPFSFLRDAVKIMLTSLTSTAPLHVQALKSVGSKSLTVPGLAFHSMVMKNPPEGHRDTPTIALAFGGFLNCVEKTKGAGGDSSSTSGSVLRRKQSTASSSNAMQPSTSVSSIVPPLRAYSSLRKRPPLTARYGWVDCAIEAASYNTVADSPLQIPAAFNGDLVQQAARARDPLTRRETSTSSHSGGLPSWEAAHAEGPVPTLTCTNALWSLDVSTGLWKHVVAAGAVPPPRAHHTAAVCGSWMVVVGGSTVDGAHVWDVVALHTDQHLWVQLIVETPSPLGLSPLCLTTPQELLMAPRPIAVVTEDEHLSSMDLHHHPSSNAGGAPALTSSSWDVTFISCDMRKLLRNADARKRIEVTTLKHDKDAAAGGGADDGGQSSYVVLRSQVELDAILARLTAADEASAQALEALRAKHQEAADRTSGASSHLRTVKRAQSKLDAASTRLYDRDRSQRRLESALDWVHKRYEVPVEEKRKKLTDKQIQDSVARMSDLCVDQWAKAKASRLKALERKQLDGRLPPTAIEIRKHDASYQPPAVSSDEICARLAPGDYWKQKASNQAAGIEDISRQSRAQNAANSKKSGKKKLADRRTPSEVTQFLFDNTSQLEGRCKLKAKASRLKALERKQLDGRLPPTAIEIRKHDASYQPPAVSSDEICARLAPGDYWKQKASKQAAGIEDIARQSRAHNAANSKASGNKKSTDRRTPSEVTQFLFDNTSQLESRCKLYEQYVVAPSPSSK</sequence>
<keyword evidence="1" id="KW-0880">Kelch repeat</keyword>
<feature type="region of interest" description="Disordered" evidence="3">
    <location>
        <begin position="1255"/>
        <end position="1291"/>
    </location>
</feature>
<feature type="region of interest" description="Disordered" evidence="3">
    <location>
        <begin position="92"/>
        <end position="159"/>
    </location>
</feature>
<name>A0A0S4IYU2_BODSA</name>
<feature type="compositionally biased region" description="Low complexity" evidence="3">
    <location>
        <begin position="141"/>
        <end position="152"/>
    </location>
</feature>
<feature type="compositionally biased region" description="Polar residues" evidence="3">
    <location>
        <begin position="681"/>
        <end position="695"/>
    </location>
</feature>
<feature type="compositionally biased region" description="Basic and acidic residues" evidence="3">
    <location>
        <begin position="754"/>
        <end position="764"/>
    </location>
</feature>
<feature type="region of interest" description="Disordered" evidence="3">
    <location>
        <begin position="1147"/>
        <end position="1176"/>
    </location>
</feature>
<dbReference type="EMBL" id="CYKH01000691">
    <property type="protein sequence ID" value="CUG18335.1"/>
    <property type="molecule type" value="Genomic_DNA"/>
</dbReference>
<dbReference type="PANTHER" id="PTHR46093:SF18">
    <property type="entry name" value="FIBRONECTIN TYPE-III DOMAIN-CONTAINING PROTEIN"/>
    <property type="match status" value="1"/>
</dbReference>
<evidence type="ECO:0000256" key="2">
    <source>
        <dbReference type="ARBA" id="ARBA00022737"/>
    </source>
</evidence>
<dbReference type="SUPFAM" id="SSF117281">
    <property type="entry name" value="Kelch motif"/>
    <property type="match status" value="1"/>
</dbReference>
<reference evidence="5" key="1">
    <citation type="submission" date="2015-09" db="EMBL/GenBank/DDBJ databases">
        <authorList>
            <consortium name="Pathogen Informatics"/>
        </authorList>
    </citation>
    <scope>NUCLEOTIDE SEQUENCE [LARGE SCALE GENOMIC DNA]</scope>
    <source>
        <strain evidence="5">Lake Konstanz</strain>
    </source>
</reference>
<evidence type="ECO:0000313" key="4">
    <source>
        <dbReference type="EMBL" id="CUG18335.1"/>
    </source>
</evidence>
<feature type="region of interest" description="Disordered" evidence="3">
    <location>
        <begin position="754"/>
        <end position="778"/>
    </location>
</feature>
<feature type="compositionally biased region" description="Basic and acidic residues" evidence="3">
    <location>
        <begin position="99"/>
        <end position="110"/>
    </location>
</feature>
<proteinExistence type="predicted"/>
<feature type="region of interest" description="Disordered" evidence="3">
    <location>
        <begin position="285"/>
        <end position="312"/>
    </location>
</feature>